<evidence type="ECO:0000313" key="2">
    <source>
        <dbReference type="Proteomes" id="UP001230986"/>
    </source>
</evidence>
<dbReference type="Proteomes" id="UP001230986">
    <property type="component" value="Unassembled WGS sequence"/>
</dbReference>
<dbReference type="RefSeq" id="WP_286004616.1">
    <property type="nucleotide sequence ID" value="NZ_JASVEJ010000037.1"/>
</dbReference>
<accession>A0ABT7M0A5</accession>
<evidence type="ECO:0000313" key="1">
    <source>
        <dbReference type="EMBL" id="MDL5057694.1"/>
    </source>
</evidence>
<name>A0ABT7M0A5_9CYAN</name>
<comment type="caution">
    <text evidence="1">The sequence shown here is derived from an EMBL/GenBank/DDBJ whole genome shotgun (WGS) entry which is preliminary data.</text>
</comment>
<proteinExistence type="predicted"/>
<reference evidence="1 2" key="1">
    <citation type="submission" date="2023-06" db="EMBL/GenBank/DDBJ databases">
        <title>Whole genome sequence of Oscillatoria calcuttensis NRMC-F 0142.</title>
        <authorList>
            <person name="Shakena Fathima T."/>
            <person name="Muralitharan G."/>
            <person name="Thajuddin N."/>
        </authorList>
    </citation>
    <scope>NUCLEOTIDE SEQUENCE [LARGE SCALE GENOMIC DNA]</scope>
    <source>
        <strain evidence="1 2">NRMC-F 0142</strain>
    </source>
</reference>
<protein>
    <submittedName>
        <fullName evidence="1">Uncharacterized protein</fullName>
    </submittedName>
</protein>
<organism evidence="1 2">
    <name type="scientific">Geitlerinema calcuttense NRMC-F 0142</name>
    <dbReference type="NCBI Taxonomy" id="2922238"/>
    <lineage>
        <taxon>Bacteria</taxon>
        <taxon>Bacillati</taxon>
        <taxon>Cyanobacteriota</taxon>
        <taxon>Cyanophyceae</taxon>
        <taxon>Geitlerinematales</taxon>
        <taxon>Geitlerinemataceae</taxon>
        <taxon>Geitlerinema</taxon>
    </lineage>
</organism>
<sequence length="48" mass="5202">MVIVRMQLQNNQGGVVSRMGDGRAAKDDLECDGRIPPRCKAIFLDGLG</sequence>
<keyword evidence="2" id="KW-1185">Reference proteome</keyword>
<gene>
    <name evidence="1" type="ORF">QQ055_09540</name>
</gene>
<dbReference type="EMBL" id="JASVEJ010000037">
    <property type="protein sequence ID" value="MDL5057694.1"/>
    <property type="molecule type" value="Genomic_DNA"/>
</dbReference>